<dbReference type="Gene3D" id="1.20.5.170">
    <property type="match status" value="1"/>
</dbReference>
<dbReference type="SUPFAM" id="SSF57959">
    <property type="entry name" value="Leucine zipper domain"/>
    <property type="match status" value="1"/>
</dbReference>
<accession>A0AAN7CIL2</accession>
<feature type="region of interest" description="Disordered" evidence="1">
    <location>
        <begin position="260"/>
        <end position="282"/>
    </location>
</feature>
<feature type="compositionally biased region" description="Polar residues" evidence="1">
    <location>
        <begin position="24"/>
        <end position="37"/>
    </location>
</feature>
<feature type="domain" description="BZIP" evidence="2">
    <location>
        <begin position="155"/>
        <end position="218"/>
    </location>
</feature>
<sequence length="299" mass="33248">MGPSAEHPEEACDKLGHSPGADEFTNTMDLLGPQSTPFGEHGVDTSRTSSVAEGYADPDESAGWLALAEAEAMLEDSPVLSLIDPRLWNAEGGNELLSAQVNLQPAGMPEPPKRRPLKRSPRGTGLAQGPAQSRPRQGQTSSSMGITPRRRRGPKLSREEMLQKNREAARESRRRHAERTRKLQMRVEDLDSKHSDLEKERDALREFLNLLKHSLAGHAFCDHPPIDAWIRNEATWYAHRLHPPPPPSSHNETIVFVQQPNSTDSPPEITIPPPEEPTSDGGLDFIRQWLREDMIEGTT</sequence>
<feature type="region of interest" description="Disordered" evidence="1">
    <location>
        <begin position="103"/>
        <end position="183"/>
    </location>
</feature>
<dbReference type="PROSITE" id="PS50217">
    <property type="entry name" value="BZIP"/>
    <property type="match status" value="1"/>
</dbReference>
<name>A0AAN7CIL2_9PEZI</name>
<evidence type="ECO:0000259" key="2">
    <source>
        <dbReference type="PROSITE" id="PS50217"/>
    </source>
</evidence>
<proteinExistence type="predicted"/>
<dbReference type="InterPro" id="IPR004827">
    <property type="entry name" value="bZIP"/>
</dbReference>
<reference evidence="3" key="2">
    <citation type="submission" date="2023-05" db="EMBL/GenBank/DDBJ databases">
        <authorList>
            <consortium name="Lawrence Berkeley National Laboratory"/>
            <person name="Steindorff A."/>
            <person name="Hensen N."/>
            <person name="Bonometti L."/>
            <person name="Westerberg I."/>
            <person name="Brannstrom I.O."/>
            <person name="Guillou S."/>
            <person name="Cros-Aarteil S."/>
            <person name="Calhoun S."/>
            <person name="Haridas S."/>
            <person name="Kuo A."/>
            <person name="Mondo S."/>
            <person name="Pangilinan J."/>
            <person name="Riley R."/>
            <person name="Labutti K."/>
            <person name="Andreopoulos B."/>
            <person name="Lipzen A."/>
            <person name="Chen C."/>
            <person name="Yanf M."/>
            <person name="Daum C."/>
            <person name="Ng V."/>
            <person name="Clum A."/>
            <person name="Ohm R."/>
            <person name="Martin F."/>
            <person name="Silar P."/>
            <person name="Natvig D."/>
            <person name="Lalanne C."/>
            <person name="Gautier V."/>
            <person name="Ament-Velasquez S.L."/>
            <person name="Kruys A."/>
            <person name="Hutchinson M.I."/>
            <person name="Powell A.J."/>
            <person name="Barry K."/>
            <person name="Miller A.N."/>
            <person name="Grigoriev I.V."/>
            <person name="Debuchy R."/>
            <person name="Gladieux P."/>
            <person name="Thoren M.H."/>
            <person name="Johannesson H."/>
        </authorList>
    </citation>
    <scope>NUCLEOTIDE SEQUENCE</scope>
    <source>
        <strain evidence="3">CBS 532.94</strain>
    </source>
</reference>
<dbReference type="InterPro" id="IPR046347">
    <property type="entry name" value="bZIP_sf"/>
</dbReference>
<dbReference type="GO" id="GO:0003700">
    <property type="term" value="F:DNA-binding transcription factor activity"/>
    <property type="evidence" value="ECO:0007669"/>
    <property type="project" value="InterPro"/>
</dbReference>
<feature type="compositionally biased region" description="Polar residues" evidence="1">
    <location>
        <begin position="130"/>
        <end position="145"/>
    </location>
</feature>
<protein>
    <recommendedName>
        <fullName evidence="2">BZIP domain-containing protein</fullName>
    </recommendedName>
</protein>
<dbReference type="AlphaFoldDB" id="A0AAN7CIL2"/>
<gene>
    <name evidence="3" type="ORF">C8A03DRAFT_29569</name>
</gene>
<keyword evidence="4" id="KW-1185">Reference proteome</keyword>
<evidence type="ECO:0000313" key="4">
    <source>
        <dbReference type="Proteomes" id="UP001303760"/>
    </source>
</evidence>
<reference evidence="3" key="1">
    <citation type="journal article" date="2023" name="Mol. Phylogenet. Evol.">
        <title>Genome-scale phylogeny and comparative genomics of the fungal order Sordariales.</title>
        <authorList>
            <person name="Hensen N."/>
            <person name="Bonometti L."/>
            <person name="Westerberg I."/>
            <person name="Brannstrom I.O."/>
            <person name="Guillou S."/>
            <person name="Cros-Aarteil S."/>
            <person name="Calhoun S."/>
            <person name="Haridas S."/>
            <person name="Kuo A."/>
            <person name="Mondo S."/>
            <person name="Pangilinan J."/>
            <person name="Riley R."/>
            <person name="LaButti K."/>
            <person name="Andreopoulos B."/>
            <person name="Lipzen A."/>
            <person name="Chen C."/>
            <person name="Yan M."/>
            <person name="Daum C."/>
            <person name="Ng V."/>
            <person name="Clum A."/>
            <person name="Steindorff A."/>
            <person name="Ohm R.A."/>
            <person name="Martin F."/>
            <person name="Silar P."/>
            <person name="Natvig D.O."/>
            <person name="Lalanne C."/>
            <person name="Gautier V."/>
            <person name="Ament-Velasquez S.L."/>
            <person name="Kruys A."/>
            <person name="Hutchinson M.I."/>
            <person name="Powell A.J."/>
            <person name="Barry K."/>
            <person name="Miller A.N."/>
            <person name="Grigoriev I.V."/>
            <person name="Debuchy R."/>
            <person name="Gladieux P."/>
            <person name="Hiltunen Thoren M."/>
            <person name="Johannesson H."/>
        </authorList>
    </citation>
    <scope>NUCLEOTIDE SEQUENCE</scope>
    <source>
        <strain evidence="3">CBS 532.94</strain>
    </source>
</reference>
<dbReference type="EMBL" id="MU860010">
    <property type="protein sequence ID" value="KAK4242306.1"/>
    <property type="molecule type" value="Genomic_DNA"/>
</dbReference>
<dbReference type="Proteomes" id="UP001303760">
    <property type="component" value="Unassembled WGS sequence"/>
</dbReference>
<feature type="region of interest" description="Disordered" evidence="1">
    <location>
        <begin position="1"/>
        <end position="60"/>
    </location>
</feature>
<dbReference type="Pfam" id="PF00170">
    <property type="entry name" value="bZIP_1"/>
    <property type="match status" value="1"/>
</dbReference>
<feature type="compositionally biased region" description="Basic and acidic residues" evidence="1">
    <location>
        <begin position="1"/>
        <end position="16"/>
    </location>
</feature>
<organism evidence="3 4">
    <name type="scientific">Achaetomium macrosporum</name>
    <dbReference type="NCBI Taxonomy" id="79813"/>
    <lineage>
        <taxon>Eukaryota</taxon>
        <taxon>Fungi</taxon>
        <taxon>Dikarya</taxon>
        <taxon>Ascomycota</taxon>
        <taxon>Pezizomycotina</taxon>
        <taxon>Sordariomycetes</taxon>
        <taxon>Sordariomycetidae</taxon>
        <taxon>Sordariales</taxon>
        <taxon>Chaetomiaceae</taxon>
        <taxon>Achaetomium</taxon>
    </lineage>
</organism>
<evidence type="ECO:0000256" key="1">
    <source>
        <dbReference type="SAM" id="MobiDB-lite"/>
    </source>
</evidence>
<feature type="compositionally biased region" description="Basic residues" evidence="1">
    <location>
        <begin position="172"/>
        <end position="183"/>
    </location>
</feature>
<dbReference type="SMART" id="SM00338">
    <property type="entry name" value="BRLZ"/>
    <property type="match status" value="1"/>
</dbReference>
<comment type="caution">
    <text evidence="3">The sequence shown here is derived from an EMBL/GenBank/DDBJ whole genome shotgun (WGS) entry which is preliminary data.</text>
</comment>
<evidence type="ECO:0000313" key="3">
    <source>
        <dbReference type="EMBL" id="KAK4242306.1"/>
    </source>
</evidence>
<feature type="compositionally biased region" description="Basic and acidic residues" evidence="1">
    <location>
        <begin position="156"/>
        <end position="171"/>
    </location>
</feature>